<dbReference type="EMBL" id="ABCJ01000005">
    <property type="protein sequence ID" value="EDM23440.1"/>
    <property type="molecule type" value="Genomic_DNA"/>
</dbReference>
<dbReference type="Proteomes" id="UP000306825">
    <property type="component" value="Chromosome"/>
</dbReference>
<dbReference type="EMBL" id="CP040463">
    <property type="protein sequence ID" value="QCT94014.1"/>
    <property type="molecule type" value="Genomic_DNA"/>
</dbReference>
<evidence type="ECO:0000313" key="9">
    <source>
        <dbReference type="Proteomes" id="UP000003288"/>
    </source>
</evidence>
<evidence type="ECO:0000313" key="10">
    <source>
        <dbReference type="Proteomes" id="UP000306825"/>
    </source>
</evidence>
<dbReference type="InterPro" id="IPR020948">
    <property type="entry name" value="P_starv_induced_PsiE-like"/>
</dbReference>
<reference evidence="8 10" key="2">
    <citation type="submission" date="2019-05" db="EMBL/GenBank/DDBJ databases">
        <title>A comparative analysis of the Nautiliaceae.</title>
        <authorList>
            <person name="Grosche A."/>
            <person name="Smedile F."/>
            <person name="Vetriani C."/>
        </authorList>
    </citation>
    <scope>NUCLEOTIDE SEQUENCE [LARGE SCALE GENOMIC DNA]</scope>
    <source>
        <strain evidence="8 10">TB-2</strain>
    </source>
</reference>
<feature type="transmembrane region" description="Helical" evidence="6">
    <location>
        <begin position="7"/>
        <end position="26"/>
    </location>
</feature>
<accession>A0AAI9AGZ8</accession>
<dbReference type="Proteomes" id="UP000003288">
    <property type="component" value="Unassembled WGS sequence"/>
</dbReference>
<evidence type="ECO:0000256" key="1">
    <source>
        <dbReference type="ARBA" id="ARBA00004651"/>
    </source>
</evidence>
<evidence type="ECO:0000256" key="2">
    <source>
        <dbReference type="ARBA" id="ARBA00022475"/>
    </source>
</evidence>
<sequence>MKKYINQYLEILIALIIFGIIIFYKFDFYKVLALILELMVIIEVTQMLFIFFRRQRIKIRYMIDASILFFVRELLISTTTHKPLKIVIMYVGLIGIFFFFRYLSLKITYEVGKD</sequence>
<keyword evidence="10" id="KW-1185">Reference proteome</keyword>
<keyword evidence="5 6" id="KW-0472">Membrane</keyword>
<dbReference type="GO" id="GO:0005886">
    <property type="term" value="C:plasma membrane"/>
    <property type="evidence" value="ECO:0007669"/>
    <property type="project" value="UniProtKB-SubCell"/>
</dbReference>
<evidence type="ECO:0000256" key="5">
    <source>
        <dbReference type="ARBA" id="ARBA00023136"/>
    </source>
</evidence>
<evidence type="ECO:0000256" key="3">
    <source>
        <dbReference type="ARBA" id="ARBA00022692"/>
    </source>
</evidence>
<feature type="transmembrane region" description="Helical" evidence="6">
    <location>
        <begin position="59"/>
        <end position="78"/>
    </location>
</feature>
<evidence type="ECO:0000256" key="6">
    <source>
        <dbReference type="SAM" id="Phobius"/>
    </source>
</evidence>
<evidence type="ECO:0000313" key="7">
    <source>
        <dbReference type="EMBL" id="EDM23440.1"/>
    </source>
</evidence>
<dbReference type="Pfam" id="PF06146">
    <property type="entry name" value="PsiE"/>
    <property type="match status" value="1"/>
</dbReference>
<evidence type="ECO:0000313" key="8">
    <source>
        <dbReference type="EMBL" id="QCT94014.1"/>
    </source>
</evidence>
<name>A0AAI9AGZ8_9BACT</name>
<reference evidence="7 9" key="1">
    <citation type="journal article" date="2011" name="Stand. Genomic Sci.">
        <title>Draft genome sequence of Caminibacter mediatlanticus strain TB-2, an epsilonproteobacterium isolated from a deep-sea hydrothermal vent.</title>
        <authorList>
            <person name="Giovannelli D."/>
            <person name="Ferriera S."/>
            <person name="Johnson J."/>
            <person name="Kravitz S."/>
            <person name="Perez-Rodriguez I."/>
            <person name="Ricci J."/>
            <person name="O'Brien C."/>
            <person name="Voordeckers J.W."/>
            <person name="Bini E."/>
            <person name="Vetriani C."/>
        </authorList>
    </citation>
    <scope>NUCLEOTIDE SEQUENCE [LARGE SCALE GENOMIC DNA]</scope>
    <source>
        <strain evidence="7 9">TB-2</strain>
    </source>
</reference>
<feature type="transmembrane region" description="Helical" evidence="6">
    <location>
        <begin position="32"/>
        <end position="52"/>
    </location>
</feature>
<gene>
    <name evidence="7" type="ORF">CMTB2_07892</name>
    <name evidence="8" type="ORF">FE773_02115</name>
</gene>
<keyword evidence="4 6" id="KW-1133">Transmembrane helix</keyword>
<protein>
    <submittedName>
        <fullName evidence="7">Bifunctional aconitate hydratase 2/2-methylisocitrate dehydratase</fullName>
        <ecNumber evidence="7">4.2.1.3</ecNumber>
    </submittedName>
</protein>
<comment type="subcellular location">
    <subcellularLocation>
        <location evidence="1">Cell membrane</location>
        <topology evidence="1">Multi-pass membrane protein</topology>
    </subcellularLocation>
</comment>
<keyword evidence="3 6" id="KW-0812">Transmembrane</keyword>
<feature type="transmembrane region" description="Helical" evidence="6">
    <location>
        <begin position="84"/>
        <end position="103"/>
    </location>
</feature>
<organism evidence="7 9">
    <name type="scientific">Caminibacter mediatlanticus TB-2</name>
    <dbReference type="NCBI Taxonomy" id="391592"/>
    <lineage>
        <taxon>Bacteria</taxon>
        <taxon>Pseudomonadati</taxon>
        <taxon>Campylobacterota</taxon>
        <taxon>Epsilonproteobacteria</taxon>
        <taxon>Nautiliales</taxon>
        <taxon>Nautiliaceae</taxon>
        <taxon>Caminibacter</taxon>
    </lineage>
</organism>
<dbReference type="GO" id="GO:0003994">
    <property type="term" value="F:aconitate hydratase activity"/>
    <property type="evidence" value="ECO:0007669"/>
    <property type="project" value="UniProtKB-EC"/>
</dbReference>
<keyword evidence="7" id="KW-0456">Lyase</keyword>
<dbReference type="AlphaFoldDB" id="A0AAI9AGZ8"/>
<dbReference type="EC" id="4.2.1.3" evidence="7"/>
<evidence type="ECO:0000256" key="4">
    <source>
        <dbReference type="ARBA" id="ARBA00022989"/>
    </source>
</evidence>
<dbReference type="RefSeq" id="WP_007474663.1">
    <property type="nucleotide sequence ID" value="NZ_ABCJ01000005.1"/>
</dbReference>
<proteinExistence type="predicted"/>
<keyword evidence="2" id="KW-1003">Cell membrane</keyword>